<feature type="transmembrane region" description="Helical" evidence="6">
    <location>
        <begin position="406"/>
        <end position="428"/>
    </location>
</feature>
<dbReference type="EMBL" id="JAVHNQ010000008">
    <property type="protein sequence ID" value="KAK6340952.1"/>
    <property type="molecule type" value="Genomic_DNA"/>
</dbReference>
<dbReference type="InterPro" id="IPR017981">
    <property type="entry name" value="GPCR_2-like_7TM"/>
</dbReference>
<evidence type="ECO:0000256" key="5">
    <source>
        <dbReference type="SAM" id="MobiDB-lite"/>
    </source>
</evidence>
<dbReference type="PANTHER" id="PTHR23112">
    <property type="entry name" value="G PROTEIN-COUPLED RECEPTOR 157-RELATED"/>
    <property type="match status" value="1"/>
</dbReference>
<evidence type="ECO:0000256" key="6">
    <source>
        <dbReference type="SAM" id="Phobius"/>
    </source>
</evidence>
<evidence type="ECO:0000256" key="4">
    <source>
        <dbReference type="ARBA" id="ARBA00023136"/>
    </source>
</evidence>
<evidence type="ECO:0000259" key="7">
    <source>
        <dbReference type="PROSITE" id="PS50261"/>
    </source>
</evidence>
<gene>
    <name evidence="8" type="ORF">TWF696_009265</name>
</gene>
<keyword evidence="9" id="KW-1185">Reference proteome</keyword>
<organism evidence="8 9">
    <name type="scientific">Orbilia brochopaga</name>
    <dbReference type="NCBI Taxonomy" id="3140254"/>
    <lineage>
        <taxon>Eukaryota</taxon>
        <taxon>Fungi</taxon>
        <taxon>Dikarya</taxon>
        <taxon>Ascomycota</taxon>
        <taxon>Pezizomycotina</taxon>
        <taxon>Orbiliomycetes</taxon>
        <taxon>Orbiliales</taxon>
        <taxon>Orbiliaceae</taxon>
        <taxon>Orbilia</taxon>
    </lineage>
</organism>
<keyword evidence="3 6" id="KW-1133">Transmembrane helix</keyword>
<dbReference type="Pfam" id="PF05462">
    <property type="entry name" value="Dicty_CAR"/>
    <property type="match status" value="1"/>
</dbReference>
<proteinExistence type="predicted"/>
<keyword evidence="4 6" id="KW-0472">Membrane</keyword>
<comment type="subcellular location">
    <subcellularLocation>
        <location evidence="1">Membrane</location>
        <topology evidence="1">Multi-pass membrane protein</topology>
    </subcellularLocation>
</comment>
<feature type="domain" description="G-protein coupled receptors family 2 profile 2" evidence="7">
    <location>
        <begin position="13"/>
        <end position="199"/>
    </location>
</feature>
<evidence type="ECO:0000256" key="2">
    <source>
        <dbReference type="ARBA" id="ARBA00022692"/>
    </source>
</evidence>
<evidence type="ECO:0000256" key="3">
    <source>
        <dbReference type="ARBA" id="ARBA00022989"/>
    </source>
</evidence>
<protein>
    <recommendedName>
        <fullName evidence="7">G-protein coupled receptors family 2 profile 2 domain-containing protein</fullName>
    </recommendedName>
</protein>
<reference evidence="8 9" key="1">
    <citation type="submission" date="2019-10" db="EMBL/GenBank/DDBJ databases">
        <authorList>
            <person name="Palmer J.M."/>
        </authorList>
    </citation>
    <scope>NUCLEOTIDE SEQUENCE [LARGE SCALE GENOMIC DNA]</scope>
    <source>
        <strain evidence="8 9">TWF696</strain>
    </source>
</reference>
<feature type="compositionally biased region" description="Basic and acidic residues" evidence="5">
    <location>
        <begin position="299"/>
        <end position="309"/>
    </location>
</feature>
<dbReference type="Gene3D" id="1.20.1070.10">
    <property type="entry name" value="Rhodopsin 7-helix transmembrane proteins"/>
    <property type="match status" value="1"/>
</dbReference>
<comment type="caution">
    <text evidence="8">The sequence shown here is derived from an EMBL/GenBank/DDBJ whole genome shotgun (WGS) entry which is preliminary data.</text>
</comment>
<keyword evidence="2 6" id="KW-0812">Transmembrane</keyword>
<dbReference type="GO" id="GO:0007166">
    <property type="term" value="P:cell surface receptor signaling pathway"/>
    <property type="evidence" value="ECO:0007669"/>
    <property type="project" value="InterPro"/>
</dbReference>
<feature type="region of interest" description="Disordered" evidence="5">
    <location>
        <begin position="211"/>
        <end position="232"/>
    </location>
</feature>
<evidence type="ECO:0000313" key="8">
    <source>
        <dbReference type="EMBL" id="KAK6340952.1"/>
    </source>
</evidence>
<dbReference type="GO" id="GO:0005886">
    <property type="term" value="C:plasma membrane"/>
    <property type="evidence" value="ECO:0007669"/>
    <property type="project" value="TreeGrafter"/>
</dbReference>
<dbReference type="GO" id="GO:0007189">
    <property type="term" value="P:adenylate cyclase-activating G protein-coupled receptor signaling pathway"/>
    <property type="evidence" value="ECO:0007669"/>
    <property type="project" value="TreeGrafter"/>
</dbReference>
<dbReference type="Proteomes" id="UP001375240">
    <property type="component" value="Unassembled WGS sequence"/>
</dbReference>
<sequence>MGHTLTSSEIGTIEAVQRMSSVLSILGALFIIVTFLGSRRFHKPINRLAFYAAIANIMSTVATTIARAGPASGQGSGLCNMQGLFIQSFLPSDALFIAFMALNVYLTVNFKFSTSQLKKLEPYYVAFSFGMPLLSGLILMWVRAPGKGPIYGDATLWCWISEEYDVLRLAVFYAPVWLIILITLMLYVSAGKTVFKMRNDLRRFDEKARSGVSPAHPLSSQTETSSCAPRTGKSTASAIQLTTVTQIDQADEPIEGSYINHQDPYQYTVTIEAGGSGRKSSVGGGDLDNDIEFEASAPTEHEDHEEIVSRPRSASTASLSDFSGSTKKPSVATDHTIVFAAPPVPIQSGGRAGILASRRTMKANAAAWAYTRCAFLFFIGLIITWLPSSLNRVYGIIHPTDQQFGLYLTASLVLPAQGLWNFVIYVTTSWGSCKLMWRDMSIHFAWGFLDLRKKPSLESISGDRIKPIRSAGNPMKT</sequence>
<dbReference type="AlphaFoldDB" id="A0AAV9UFP6"/>
<feature type="region of interest" description="Disordered" evidence="5">
    <location>
        <begin position="297"/>
        <end position="327"/>
    </location>
</feature>
<evidence type="ECO:0000256" key="1">
    <source>
        <dbReference type="ARBA" id="ARBA00004141"/>
    </source>
</evidence>
<name>A0AAV9UFP6_9PEZI</name>
<feature type="transmembrane region" description="Helical" evidence="6">
    <location>
        <begin position="89"/>
        <end position="110"/>
    </location>
</feature>
<feature type="transmembrane region" description="Helical" evidence="6">
    <location>
        <begin position="122"/>
        <end position="142"/>
    </location>
</feature>
<dbReference type="PANTHER" id="PTHR23112:SF0">
    <property type="entry name" value="TRANSMEMBRANE PROTEIN 116"/>
    <property type="match status" value="1"/>
</dbReference>
<feature type="transmembrane region" description="Helical" evidence="6">
    <location>
        <begin position="166"/>
        <end position="188"/>
    </location>
</feature>
<dbReference type="SUPFAM" id="SSF81321">
    <property type="entry name" value="Family A G protein-coupled receptor-like"/>
    <property type="match status" value="1"/>
</dbReference>
<feature type="compositionally biased region" description="Polar residues" evidence="5">
    <location>
        <begin position="218"/>
        <end position="232"/>
    </location>
</feature>
<feature type="transmembrane region" description="Helical" evidence="6">
    <location>
        <begin position="15"/>
        <end position="36"/>
    </location>
</feature>
<accession>A0AAV9UFP6</accession>
<feature type="transmembrane region" description="Helical" evidence="6">
    <location>
        <begin position="367"/>
        <end position="386"/>
    </location>
</feature>
<feature type="compositionally biased region" description="Polar residues" evidence="5">
    <location>
        <begin position="312"/>
        <end position="327"/>
    </location>
</feature>
<feature type="transmembrane region" description="Helical" evidence="6">
    <location>
        <begin position="48"/>
        <end position="69"/>
    </location>
</feature>
<dbReference type="PROSITE" id="PS50261">
    <property type="entry name" value="G_PROTEIN_RECEP_F2_4"/>
    <property type="match status" value="1"/>
</dbReference>
<evidence type="ECO:0000313" key="9">
    <source>
        <dbReference type="Proteomes" id="UP001375240"/>
    </source>
</evidence>
<dbReference type="GO" id="GO:0004930">
    <property type="term" value="F:G protein-coupled receptor activity"/>
    <property type="evidence" value="ECO:0007669"/>
    <property type="project" value="TreeGrafter"/>
</dbReference>